<organism evidence="1 2">
    <name type="scientific">Allofranklinella schreckenbergeri</name>
    <dbReference type="NCBI Taxonomy" id="1076744"/>
    <lineage>
        <taxon>Bacteria</taxon>
        <taxon>Pseudomonadati</taxon>
        <taxon>Pseudomonadota</taxon>
        <taxon>Betaproteobacteria</taxon>
        <taxon>Burkholderiales</taxon>
        <taxon>Comamonadaceae</taxon>
        <taxon>Allofranklinella</taxon>
    </lineage>
</organism>
<accession>A0A3M6QID0</accession>
<reference evidence="1 2" key="1">
    <citation type="submission" date="2018-10" db="EMBL/GenBank/DDBJ databases">
        <title>Comamonadaceae CDC group NO-1 genome sequencing and assembly.</title>
        <authorList>
            <person name="Bernier A.-M."/>
            <person name="Bernard K."/>
        </authorList>
    </citation>
    <scope>NUCLEOTIDE SEQUENCE [LARGE SCALE GENOMIC DNA]</scope>
    <source>
        <strain evidence="1 2">NML161473</strain>
    </source>
</reference>
<dbReference type="EMBL" id="RDQL01000001">
    <property type="protein sequence ID" value="RMX02828.1"/>
    <property type="molecule type" value="Genomic_DNA"/>
</dbReference>
<keyword evidence="2" id="KW-1185">Reference proteome</keyword>
<evidence type="ECO:0000313" key="2">
    <source>
        <dbReference type="Proteomes" id="UP000267035"/>
    </source>
</evidence>
<proteinExistence type="predicted"/>
<dbReference type="Proteomes" id="UP000267035">
    <property type="component" value="Unassembled WGS sequence"/>
</dbReference>
<protein>
    <submittedName>
        <fullName evidence="1">Uncharacterized protein</fullName>
    </submittedName>
</protein>
<comment type="caution">
    <text evidence="1">The sequence shown here is derived from an EMBL/GenBank/DDBJ whole genome shotgun (WGS) entry which is preliminary data.</text>
</comment>
<gene>
    <name evidence="1" type="ORF">EBQ25_01010</name>
</gene>
<name>A0A3M6QID0_9BURK</name>
<evidence type="ECO:0000313" key="1">
    <source>
        <dbReference type="EMBL" id="RMX02828.1"/>
    </source>
</evidence>
<dbReference type="AlphaFoldDB" id="A0A3M6QID0"/>
<sequence length="81" mass="9238">MGDPTLQRVVAVSPAYLRGTLLASKPLSIERYFGCSEQPLKDRREAAAHTICTVRMGTKIKWFLIFRILDVVFIKDNAHYI</sequence>